<dbReference type="GO" id="GO:0005886">
    <property type="term" value="C:plasma membrane"/>
    <property type="evidence" value="ECO:0007669"/>
    <property type="project" value="InterPro"/>
</dbReference>
<evidence type="ECO:0000259" key="2">
    <source>
        <dbReference type="Pfam" id="PF10099"/>
    </source>
</evidence>
<dbReference type="PANTHER" id="PTHR37461:SF1">
    <property type="entry name" value="ANTI-SIGMA-K FACTOR RSKA"/>
    <property type="match status" value="1"/>
</dbReference>
<dbReference type="STRING" id="390807.SAMN04488095_2790"/>
<dbReference type="PANTHER" id="PTHR37461">
    <property type="entry name" value="ANTI-SIGMA-K FACTOR RSKA"/>
    <property type="match status" value="1"/>
</dbReference>
<feature type="domain" description="Anti-sigma K factor RskA C-terminal" evidence="2">
    <location>
        <begin position="97"/>
        <end position="218"/>
    </location>
</feature>
<evidence type="ECO:0000256" key="1">
    <source>
        <dbReference type="SAM" id="Phobius"/>
    </source>
</evidence>
<dbReference type="OrthoDB" id="9816387at2"/>
<gene>
    <name evidence="3" type="ORF">SAMN04488095_2790</name>
</gene>
<feature type="transmembrane region" description="Helical" evidence="1">
    <location>
        <begin position="88"/>
        <end position="110"/>
    </location>
</feature>
<keyword evidence="1" id="KW-1133">Transmembrane helix</keyword>
<keyword evidence="1" id="KW-0812">Transmembrane</keyword>
<name>A0A1I3R7U3_9RHOB</name>
<evidence type="ECO:0000313" key="4">
    <source>
        <dbReference type="Proteomes" id="UP000199110"/>
    </source>
</evidence>
<reference evidence="3 4" key="1">
    <citation type="submission" date="2016-10" db="EMBL/GenBank/DDBJ databases">
        <authorList>
            <person name="de Groot N.N."/>
        </authorList>
    </citation>
    <scope>NUCLEOTIDE SEQUENCE [LARGE SCALE GENOMIC DNA]</scope>
    <source>
        <strain evidence="3 4">DSM 19073</strain>
    </source>
</reference>
<dbReference type="EMBL" id="FORA01000003">
    <property type="protein sequence ID" value="SFJ41407.1"/>
    <property type="molecule type" value="Genomic_DNA"/>
</dbReference>
<dbReference type="InterPro" id="IPR018764">
    <property type="entry name" value="RskA_C"/>
</dbReference>
<dbReference type="Pfam" id="PF10099">
    <property type="entry name" value="RskA_C"/>
    <property type="match status" value="1"/>
</dbReference>
<dbReference type="InterPro" id="IPR051474">
    <property type="entry name" value="Anti-sigma-K/W_factor"/>
</dbReference>
<accession>A0A1I3R7U3</accession>
<keyword evidence="4" id="KW-1185">Reference proteome</keyword>
<proteinExistence type="predicted"/>
<dbReference type="Proteomes" id="UP000199110">
    <property type="component" value="Unassembled WGS sequence"/>
</dbReference>
<dbReference type="RefSeq" id="WP_092781866.1">
    <property type="nucleotide sequence ID" value="NZ_FORA01000003.1"/>
</dbReference>
<dbReference type="GO" id="GO:0006417">
    <property type="term" value="P:regulation of translation"/>
    <property type="evidence" value="ECO:0007669"/>
    <property type="project" value="TreeGrafter"/>
</dbReference>
<protein>
    <submittedName>
        <fullName evidence="3">Anti-sigma-K factor RskA</fullName>
    </submittedName>
</protein>
<organism evidence="3 4">
    <name type="scientific">Jannaschia pohangensis</name>
    <dbReference type="NCBI Taxonomy" id="390807"/>
    <lineage>
        <taxon>Bacteria</taxon>
        <taxon>Pseudomonadati</taxon>
        <taxon>Pseudomonadota</taxon>
        <taxon>Alphaproteobacteria</taxon>
        <taxon>Rhodobacterales</taxon>
        <taxon>Roseobacteraceae</taxon>
        <taxon>Jannaschia</taxon>
    </lineage>
</organism>
<sequence length="232" mass="24215">MTTDQTSDEQDMLAGEYALGLLTGDDLAEAKRRVGADPAFARAVTDWEIRLATLTEELVPQTSGPAVKTALMAELFAEPARKPTWERLWLWQGVGVLGLLALAIAFALGVNAPTSTGGPLYTAEIVAEAGDFRVVAVIDKSTNEVFLTRTAGAAPEGRILQVWGHGEGAPAISVGLWPEGDTIRLPMPQTIAAVEGVLTLGISEEPPGGSVTGSPSGRVFGTVDIPGVTDPL</sequence>
<dbReference type="GO" id="GO:0016989">
    <property type="term" value="F:sigma factor antagonist activity"/>
    <property type="evidence" value="ECO:0007669"/>
    <property type="project" value="TreeGrafter"/>
</dbReference>
<dbReference type="AlphaFoldDB" id="A0A1I3R7U3"/>
<keyword evidence="1" id="KW-0472">Membrane</keyword>
<evidence type="ECO:0000313" key="3">
    <source>
        <dbReference type="EMBL" id="SFJ41407.1"/>
    </source>
</evidence>